<comment type="subcellular location">
    <subcellularLocation>
        <location evidence="1">Mitochondrion</location>
    </subcellularLocation>
</comment>
<dbReference type="PANTHER" id="PTHR11804">
    <property type="entry name" value="PROTEASE M3 THIMET OLIGOPEPTIDASE-RELATED"/>
    <property type="match status" value="1"/>
</dbReference>
<evidence type="ECO:0000256" key="2">
    <source>
        <dbReference type="ARBA" id="ARBA00006040"/>
    </source>
</evidence>
<dbReference type="InterPro" id="IPR024077">
    <property type="entry name" value="Neurolysin/TOP_dom2"/>
</dbReference>
<proteinExistence type="inferred from homology"/>
<sequence length="701" mass="79594">MSCLVRRAVLNLRSNLTGTRHLWTAGSNATGLYGFHQLKSPQGFQRFVDDAIERSGELVDYIAGMPSSKEILQAMDEISDTVCTVLDSTTLCRQTHPDREFVQEATKASMRMNEYLHLLNTNRNLYNAVAKAEQDKSLPTEEDKRAAYHLRFDFEKGGVHLCSDKLDRVNKLNGDIAQLCMEFSENIDNDPGHVDVPASVIPKHLHHLVKPIKRYKSLGSTSRHKEKEFRIVTEQNTLHSILQHVPDDKVRKIAYARGNSVPHANLAVLDKLIAARHELAQIVGYKSYAEYCMQLNLSSSPNAVFNFLLEMSEMVRPMADEEFEAIWNFKKEKFGQDCGDLEPWDETYLTGLMKSSASELDFSVVSSYFPLSQCIEGLKVLAESLFGMTFRSIPVAPGETWHPDVLKMSLYHPDEGDLGYLYLDLTSRKGKYPGCAHYTIKGGRRISESDYQLPVVALVCNFSESRNSSTVRLSHSEVETLFHEFGHALHSLLSRTDYQHFSGTRVAFDLAETPSNLFEYYAWDYRVLRTFSKHYSTGEPIPEKLVEALHRARKMFAATELQRQIFYAMVDQKFFGEELSVPKDTVAIFRDLKMQHTSWKHMEGTHWHTRFTHLLNYGAGYYTYLYAKCFAATIWQKICKDDPLSRATGSAIRMRLLQHGGAKDPADLLNDLAGDGILSKFGGDVVPDVSSLYGELGLRKR</sequence>
<evidence type="ECO:0000256" key="1">
    <source>
        <dbReference type="ARBA" id="ARBA00004173"/>
    </source>
</evidence>
<dbReference type="CDD" id="cd06457">
    <property type="entry name" value="M3A_MIP"/>
    <property type="match status" value="1"/>
</dbReference>
<name>A0AAF0X6N0_DAUCS</name>
<evidence type="ECO:0000259" key="11">
    <source>
        <dbReference type="Pfam" id="PF01432"/>
    </source>
</evidence>
<dbReference type="Gene3D" id="3.40.390.10">
    <property type="entry name" value="Collagenase (Catalytic Domain)"/>
    <property type="match status" value="1"/>
</dbReference>
<evidence type="ECO:0000256" key="4">
    <source>
        <dbReference type="ARBA" id="ARBA00022723"/>
    </source>
</evidence>
<dbReference type="Gene3D" id="1.10.1370.10">
    <property type="entry name" value="Neurolysin, domain 3"/>
    <property type="match status" value="1"/>
</dbReference>
<keyword evidence="6 10" id="KW-0862">Zinc</keyword>
<gene>
    <name evidence="12" type="ORF">DCAR_0520711</name>
</gene>
<comment type="similarity">
    <text evidence="2 10">Belongs to the peptidase M3 family.</text>
</comment>
<comment type="cofactor">
    <cofactor evidence="10">
        <name>Zn(2+)</name>
        <dbReference type="ChEBI" id="CHEBI:29105"/>
    </cofactor>
    <text evidence="10">Binds 1 zinc ion.</text>
</comment>
<dbReference type="Proteomes" id="UP000077755">
    <property type="component" value="Chromosome 5"/>
</dbReference>
<keyword evidence="9" id="KW-0496">Mitochondrion</keyword>
<dbReference type="PANTHER" id="PTHR11804:SF79">
    <property type="entry name" value="MITOCHONDRIAL INTERMEDIATE PEPTIDASE"/>
    <property type="match status" value="1"/>
</dbReference>
<dbReference type="GO" id="GO:0006518">
    <property type="term" value="P:peptide metabolic process"/>
    <property type="evidence" value="ECO:0007669"/>
    <property type="project" value="TreeGrafter"/>
</dbReference>
<protein>
    <recommendedName>
        <fullName evidence="11">Peptidase M3A/M3B catalytic domain-containing protein</fullName>
    </recommendedName>
</protein>
<dbReference type="EMBL" id="CP093347">
    <property type="protein sequence ID" value="WOH01329.1"/>
    <property type="molecule type" value="Genomic_DNA"/>
</dbReference>
<feature type="domain" description="Peptidase M3A/M3B catalytic" evidence="11">
    <location>
        <begin position="242"/>
        <end position="675"/>
    </location>
</feature>
<dbReference type="GO" id="GO:0005739">
    <property type="term" value="C:mitochondrion"/>
    <property type="evidence" value="ECO:0007669"/>
    <property type="project" value="UniProtKB-SubCell"/>
</dbReference>
<dbReference type="Pfam" id="PF01432">
    <property type="entry name" value="Peptidase_M3"/>
    <property type="match status" value="1"/>
</dbReference>
<dbReference type="GO" id="GO:0046872">
    <property type="term" value="F:metal ion binding"/>
    <property type="evidence" value="ECO:0007669"/>
    <property type="project" value="UniProtKB-UniRule"/>
</dbReference>
<dbReference type="FunFam" id="3.40.390.10:FF:000019">
    <property type="entry name" value="Mitochondrial intermediate peptidase, mitochondrial"/>
    <property type="match status" value="1"/>
</dbReference>
<dbReference type="InterPro" id="IPR033851">
    <property type="entry name" value="M3A_MIP"/>
</dbReference>
<keyword evidence="7" id="KW-0809">Transit peptide</keyword>
<keyword evidence="8 10" id="KW-0482">Metalloprotease</keyword>
<organism evidence="12 13">
    <name type="scientific">Daucus carota subsp. sativus</name>
    <name type="common">Carrot</name>
    <dbReference type="NCBI Taxonomy" id="79200"/>
    <lineage>
        <taxon>Eukaryota</taxon>
        <taxon>Viridiplantae</taxon>
        <taxon>Streptophyta</taxon>
        <taxon>Embryophyta</taxon>
        <taxon>Tracheophyta</taxon>
        <taxon>Spermatophyta</taxon>
        <taxon>Magnoliopsida</taxon>
        <taxon>eudicotyledons</taxon>
        <taxon>Gunneridae</taxon>
        <taxon>Pentapetalae</taxon>
        <taxon>asterids</taxon>
        <taxon>campanulids</taxon>
        <taxon>Apiales</taxon>
        <taxon>Apiaceae</taxon>
        <taxon>Apioideae</taxon>
        <taxon>Scandiceae</taxon>
        <taxon>Daucinae</taxon>
        <taxon>Daucus</taxon>
        <taxon>Daucus sect. Daucus</taxon>
    </lineage>
</organism>
<keyword evidence="4 10" id="KW-0479">Metal-binding</keyword>
<dbReference type="KEGG" id="dcr:108223767"/>
<evidence type="ECO:0000256" key="9">
    <source>
        <dbReference type="ARBA" id="ARBA00023128"/>
    </source>
</evidence>
<keyword evidence="3 10" id="KW-0645">Protease</keyword>
<reference evidence="12" key="1">
    <citation type="journal article" date="2016" name="Nat. Genet.">
        <title>A high-quality carrot genome assembly provides new insights into carotenoid accumulation and asterid genome evolution.</title>
        <authorList>
            <person name="Iorizzo M."/>
            <person name="Ellison S."/>
            <person name="Senalik D."/>
            <person name="Zeng P."/>
            <person name="Satapoomin P."/>
            <person name="Huang J."/>
            <person name="Bowman M."/>
            <person name="Iovene M."/>
            <person name="Sanseverino W."/>
            <person name="Cavagnaro P."/>
            <person name="Yildiz M."/>
            <person name="Macko-Podgorni A."/>
            <person name="Moranska E."/>
            <person name="Grzebelus E."/>
            <person name="Grzebelus D."/>
            <person name="Ashrafi H."/>
            <person name="Zheng Z."/>
            <person name="Cheng S."/>
            <person name="Spooner D."/>
            <person name="Van Deynze A."/>
            <person name="Simon P."/>
        </authorList>
    </citation>
    <scope>NUCLEOTIDE SEQUENCE</scope>
    <source>
        <tissue evidence="12">Leaf</tissue>
    </source>
</reference>
<evidence type="ECO:0000256" key="8">
    <source>
        <dbReference type="ARBA" id="ARBA00023049"/>
    </source>
</evidence>
<dbReference type="InterPro" id="IPR024079">
    <property type="entry name" value="MetalloPept_cat_dom_sf"/>
</dbReference>
<evidence type="ECO:0000256" key="7">
    <source>
        <dbReference type="ARBA" id="ARBA00022946"/>
    </source>
</evidence>
<dbReference type="InterPro" id="IPR045090">
    <property type="entry name" value="Pept_M3A_M3B"/>
</dbReference>
<dbReference type="GO" id="GO:0004222">
    <property type="term" value="F:metalloendopeptidase activity"/>
    <property type="evidence" value="ECO:0007669"/>
    <property type="project" value="InterPro"/>
</dbReference>
<evidence type="ECO:0000256" key="3">
    <source>
        <dbReference type="ARBA" id="ARBA00022670"/>
    </source>
</evidence>
<reference evidence="12" key="2">
    <citation type="submission" date="2022-03" db="EMBL/GenBank/DDBJ databases">
        <title>Draft title - Genomic analysis of global carrot germplasm unveils the trajectory of domestication and the origin of high carotenoid orange carrot.</title>
        <authorList>
            <person name="Iorizzo M."/>
            <person name="Ellison S."/>
            <person name="Senalik D."/>
            <person name="Macko-Podgorni A."/>
            <person name="Grzebelus D."/>
            <person name="Bostan H."/>
            <person name="Rolling W."/>
            <person name="Curaba J."/>
            <person name="Simon P."/>
        </authorList>
    </citation>
    <scope>NUCLEOTIDE SEQUENCE</scope>
    <source>
        <tissue evidence="12">Leaf</tissue>
    </source>
</reference>
<keyword evidence="13" id="KW-1185">Reference proteome</keyword>
<evidence type="ECO:0000313" key="12">
    <source>
        <dbReference type="EMBL" id="WOH01329.1"/>
    </source>
</evidence>
<dbReference type="AlphaFoldDB" id="A0AAF0X6N0"/>
<evidence type="ECO:0000256" key="5">
    <source>
        <dbReference type="ARBA" id="ARBA00022801"/>
    </source>
</evidence>
<evidence type="ECO:0000256" key="10">
    <source>
        <dbReference type="RuleBase" id="RU003435"/>
    </source>
</evidence>
<dbReference type="GO" id="GO:0006508">
    <property type="term" value="P:proteolysis"/>
    <property type="evidence" value="ECO:0007669"/>
    <property type="project" value="UniProtKB-KW"/>
</dbReference>
<dbReference type="InterPro" id="IPR001567">
    <property type="entry name" value="Pept_M3A_M3B_dom"/>
</dbReference>
<dbReference type="SUPFAM" id="SSF55486">
    <property type="entry name" value="Metalloproteases ('zincins'), catalytic domain"/>
    <property type="match status" value="1"/>
</dbReference>
<evidence type="ECO:0000256" key="6">
    <source>
        <dbReference type="ARBA" id="ARBA00022833"/>
    </source>
</evidence>
<accession>A0AAF0X6N0</accession>
<keyword evidence="5 10" id="KW-0378">Hydrolase</keyword>
<evidence type="ECO:0000313" key="13">
    <source>
        <dbReference type="Proteomes" id="UP000077755"/>
    </source>
</evidence>